<evidence type="ECO:0000313" key="3">
    <source>
        <dbReference type="Proteomes" id="UP000249739"/>
    </source>
</evidence>
<dbReference type="Gene3D" id="3.90.1210.10">
    <property type="entry name" value="Antifreeze-like/N-acetylneuraminic acid synthase C-terminal domain"/>
    <property type="match status" value="1"/>
</dbReference>
<dbReference type="InterPro" id="IPR057736">
    <property type="entry name" value="SAF_PseI/NeuA/NeuB"/>
</dbReference>
<evidence type="ECO:0000259" key="1">
    <source>
        <dbReference type="PROSITE" id="PS50844"/>
    </source>
</evidence>
<reference evidence="2 3" key="1">
    <citation type="submission" date="2017-08" db="EMBL/GenBank/DDBJ databases">
        <title>Infants hospitalized years apart are colonized by the same room-sourced microbial strains.</title>
        <authorList>
            <person name="Brooks B."/>
            <person name="Olm M.R."/>
            <person name="Firek B.A."/>
            <person name="Baker R."/>
            <person name="Thomas B.C."/>
            <person name="Morowitz M.J."/>
            <person name="Banfield J.F."/>
        </authorList>
    </citation>
    <scope>NUCLEOTIDE SEQUENCE [LARGE SCALE GENOMIC DNA]</scope>
    <source>
        <strain evidence="2">S2_006_000_R2_64</strain>
    </source>
</reference>
<dbReference type="PANTHER" id="PTHR42966">
    <property type="entry name" value="N-ACETYLNEURAMINATE SYNTHASE"/>
    <property type="match status" value="1"/>
</dbReference>
<dbReference type="SUPFAM" id="SSF51269">
    <property type="entry name" value="AFP III-like domain"/>
    <property type="match status" value="1"/>
</dbReference>
<proteinExistence type="predicted"/>
<dbReference type="InterPro" id="IPR036732">
    <property type="entry name" value="AFP_Neu5c_C_sf"/>
</dbReference>
<dbReference type="GO" id="GO:0016051">
    <property type="term" value="P:carbohydrate biosynthetic process"/>
    <property type="evidence" value="ECO:0007669"/>
    <property type="project" value="InterPro"/>
</dbReference>
<dbReference type="SUPFAM" id="SSF51569">
    <property type="entry name" value="Aldolase"/>
    <property type="match status" value="1"/>
</dbReference>
<evidence type="ECO:0000313" key="2">
    <source>
        <dbReference type="EMBL" id="PZP55564.1"/>
    </source>
</evidence>
<accession>A0A2W5FMF7</accession>
<dbReference type="InterPro" id="IPR013132">
    <property type="entry name" value="PseI/NeuA/B-like_N"/>
</dbReference>
<dbReference type="CDD" id="cd11615">
    <property type="entry name" value="SAF_NeuB_like"/>
    <property type="match status" value="1"/>
</dbReference>
<dbReference type="SMART" id="SM00858">
    <property type="entry name" value="SAF"/>
    <property type="match status" value="1"/>
</dbReference>
<name>A0A2W5FMF7_9BACT</name>
<sequence length="354" mass="38879">MAAEFSIGNRLVGENHPPLVIAEIGINHEGNLEVAKQMVDAAKRAGAEVIKHQTHIIEDEMSGAAKKVIPGNADVSIYEIMARCALNGDDERALQQYVISKGMEFISTPFSRAASERLKSMDIPAYKIGSGECNNFPLIEHIAEFGKPVIMSTGMNDLKTVAKSVQILRDYKIPFALLHCTNIYPTPYNLVRLNGMVQLKEAFPDAVVGLSDHCLSNYPCLGAVALGASVLERHFTDHMDRTGPDIEVSMDENSCRDLIVGSKAIWEARGGDKNVLLPEEQITRDFAYATVVTIKPIKKGEAFTKENIWVKRPGTGKISAEEYKSLLGMKAKQDIAHDSHVSWDQVEDRKSGAA</sequence>
<dbReference type="PANTHER" id="PTHR42966:SF1">
    <property type="entry name" value="SIALIC ACID SYNTHASE"/>
    <property type="match status" value="1"/>
</dbReference>
<dbReference type="EMBL" id="QFOT01000062">
    <property type="protein sequence ID" value="PZP55564.1"/>
    <property type="molecule type" value="Genomic_DNA"/>
</dbReference>
<gene>
    <name evidence="2" type="ORF">DI586_06435</name>
</gene>
<dbReference type="InterPro" id="IPR013785">
    <property type="entry name" value="Aldolase_TIM"/>
</dbReference>
<dbReference type="InterPro" id="IPR006190">
    <property type="entry name" value="SAF_AFP_Neu5Ac"/>
</dbReference>
<dbReference type="Proteomes" id="UP000249739">
    <property type="component" value="Unassembled WGS sequence"/>
</dbReference>
<dbReference type="AlphaFoldDB" id="A0A2W5FMF7"/>
<dbReference type="PROSITE" id="PS50844">
    <property type="entry name" value="AFP_LIKE"/>
    <property type="match status" value="1"/>
</dbReference>
<feature type="domain" description="AFP-like" evidence="1">
    <location>
        <begin position="290"/>
        <end position="349"/>
    </location>
</feature>
<dbReference type="Pfam" id="PF08666">
    <property type="entry name" value="SAF"/>
    <property type="match status" value="1"/>
</dbReference>
<protein>
    <submittedName>
        <fullName evidence="2">Polyhydroxyalkanoate biosynthesis repressor PhaR</fullName>
    </submittedName>
</protein>
<comment type="caution">
    <text evidence="2">The sequence shown here is derived from an EMBL/GenBank/DDBJ whole genome shotgun (WGS) entry which is preliminary data.</text>
</comment>
<dbReference type="InterPro" id="IPR051690">
    <property type="entry name" value="PseI-like"/>
</dbReference>
<dbReference type="Gene3D" id="3.20.20.70">
    <property type="entry name" value="Aldolase class I"/>
    <property type="match status" value="1"/>
</dbReference>
<dbReference type="Pfam" id="PF03102">
    <property type="entry name" value="NeuB"/>
    <property type="match status" value="1"/>
</dbReference>
<dbReference type="GO" id="GO:0047444">
    <property type="term" value="F:N-acylneuraminate-9-phosphate synthase activity"/>
    <property type="evidence" value="ECO:0007669"/>
    <property type="project" value="TreeGrafter"/>
</dbReference>
<dbReference type="InterPro" id="IPR013974">
    <property type="entry name" value="SAF"/>
</dbReference>
<organism evidence="2 3">
    <name type="scientific">Micavibrio aeruginosavorus</name>
    <dbReference type="NCBI Taxonomy" id="349221"/>
    <lineage>
        <taxon>Bacteria</taxon>
        <taxon>Pseudomonadati</taxon>
        <taxon>Bdellovibrionota</taxon>
        <taxon>Bdellovibrionia</taxon>
        <taxon>Bdellovibrionales</taxon>
        <taxon>Pseudobdellovibrionaceae</taxon>
        <taxon>Micavibrio</taxon>
    </lineage>
</organism>